<organism evidence="2 3">
    <name type="scientific">Aspergillus candidus</name>
    <dbReference type="NCBI Taxonomy" id="41067"/>
    <lineage>
        <taxon>Eukaryota</taxon>
        <taxon>Fungi</taxon>
        <taxon>Dikarya</taxon>
        <taxon>Ascomycota</taxon>
        <taxon>Pezizomycotina</taxon>
        <taxon>Eurotiomycetes</taxon>
        <taxon>Eurotiomycetidae</taxon>
        <taxon>Eurotiales</taxon>
        <taxon>Aspergillaceae</taxon>
        <taxon>Aspergillus</taxon>
        <taxon>Aspergillus subgen. Circumdati</taxon>
    </lineage>
</organism>
<evidence type="ECO:0000313" key="3">
    <source>
        <dbReference type="Proteomes" id="UP000234585"/>
    </source>
</evidence>
<feature type="transmembrane region" description="Helical" evidence="1">
    <location>
        <begin position="6"/>
        <end position="29"/>
    </location>
</feature>
<feature type="transmembrane region" description="Helical" evidence="1">
    <location>
        <begin position="41"/>
        <end position="63"/>
    </location>
</feature>
<protein>
    <submittedName>
        <fullName evidence="2">Uncharacterized protein</fullName>
    </submittedName>
</protein>
<gene>
    <name evidence="2" type="ORF">BDW47DRAFT_100714</name>
</gene>
<dbReference type="AlphaFoldDB" id="A0A2I2FJC0"/>
<name>A0A2I2FJC0_ASPCN</name>
<keyword evidence="1" id="KW-1133">Transmembrane helix</keyword>
<keyword evidence="3" id="KW-1185">Reference proteome</keyword>
<accession>A0A2I2FJC0</accession>
<evidence type="ECO:0000256" key="1">
    <source>
        <dbReference type="SAM" id="Phobius"/>
    </source>
</evidence>
<proteinExistence type="predicted"/>
<keyword evidence="1" id="KW-0472">Membrane</keyword>
<keyword evidence="1" id="KW-0812">Transmembrane</keyword>
<dbReference type="Proteomes" id="UP000234585">
    <property type="component" value="Unassembled WGS sequence"/>
</dbReference>
<dbReference type="RefSeq" id="XP_024674731.1">
    <property type="nucleotide sequence ID" value="XM_024811509.1"/>
</dbReference>
<dbReference type="GeneID" id="36518669"/>
<dbReference type="EMBL" id="KZ559123">
    <property type="protein sequence ID" value="PLB40719.1"/>
    <property type="molecule type" value="Genomic_DNA"/>
</dbReference>
<evidence type="ECO:0000313" key="2">
    <source>
        <dbReference type="EMBL" id="PLB40719.1"/>
    </source>
</evidence>
<sequence length="94" mass="10972">MAFRAVWYGFAVISLVIIIAFVFLLLLWLLRFVFSWFHTHFYIIVVGFLPPSLSLFPLSQIYITTCITIHQPWNDRQYRPDSLPVPSLASRGLL</sequence>
<reference evidence="2 3" key="1">
    <citation type="submission" date="2017-12" db="EMBL/GenBank/DDBJ databases">
        <authorList>
            <consortium name="DOE Joint Genome Institute"/>
            <person name="Haridas S."/>
            <person name="Kjaerbolling I."/>
            <person name="Vesth T.C."/>
            <person name="Frisvad J.C."/>
            <person name="Nybo J.L."/>
            <person name="Theobald S."/>
            <person name="Kuo A."/>
            <person name="Bowyer P."/>
            <person name="Matsuda Y."/>
            <person name="Mondo S."/>
            <person name="Lyhne E.K."/>
            <person name="Kogle M.E."/>
            <person name="Clum A."/>
            <person name="Lipzen A."/>
            <person name="Salamov A."/>
            <person name="Ngan C.Y."/>
            <person name="Daum C."/>
            <person name="Chiniquy J."/>
            <person name="Barry K."/>
            <person name="LaButti K."/>
            <person name="Simmons B.A."/>
            <person name="Magnuson J.K."/>
            <person name="Mortensen U.H."/>
            <person name="Larsen T.O."/>
            <person name="Grigoriev I.V."/>
            <person name="Baker S.E."/>
            <person name="Andersen M.R."/>
            <person name="Nordberg H.P."/>
            <person name="Cantor M.N."/>
            <person name="Hua S.X."/>
        </authorList>
    </citation>
    <scope>NUCLEOTIDE SEQUENCE [LARGE SCALE GENOMIC DNA]</scope>
    <source>
        <strain evidence="2 3">CBS 102.13</strain>
    </source>
</reference>